<proteinExistence type="predicted"/>
<dbReference type="Proteomes" id="UP001219433">
    <property type="component" value="Segment"/>
</dbReference>
<sequence>MGEGMVREELIRFLVSGFNLLGENVSEETFKDWSYERLEKKADWLDYLLDK</sequence>
<evidence type="ECO:0000313" key="1">
    <source>
        <dbReference type="EMBL" id="WCR32934.1"/>
    </source>
</evidence>
<organism evidence="1 2">
    <name type="scientific">Bacillus phage BC-5</name>
    <dbReference type="NCBI Taxonomy" id="3020389"/>
    <lineage>
        <taxon>Viruses</taxon>
        <taxon>Duplodnaviria</taxon>
        <taxon>Heunggongvirae</taxon>
        <taxon>Uroviricota</taxon>
        <taxon>Caudoviricetes</taxon>
        <taxon>Salasmaviridae</taxon>
        <taxon>Northropvirinae</taxon>
        <taxon>Hemphillvirus</taxon>
        <taxon>Hemphillvirus bece5</taxon>
    </lineage>
</organism>
<reference evidence="1" key="1">
    <citation type="submission" date="2023-01" db="EMBL/GenBank/DDBJ databases">
        <authorList>
            <person name="Liu Y."/>
            <person name="Sun Z."/>
        </authorList>
    </citation>
    <scope>NUCLEOTIDE SEQUENCE</scope>
</reference>
<gene>
    <name evidence="1" type="ORF">BC5_0021</name>
</gene>
<name>A0AAF0BTC9_9CAUD</name>
<evidence type="ECO:0000313" key="2">
    <source>
        <dbReference type="Proteomes" id="UP001219433"/>
    </source>
</evidence>
<accession>A0AAF0BTC9</accession>
<protein>
    <submittedName>
        <fullName evidence="1">Uncharacterized protein</fullName>
    </submittedName>
</protein>
<dbReference type="EMBL" id="OQ187816">
    <property type="protein sequence ID" value="WCR32934.1"/>
    <property type="molecule type" value="Genomic_DNA"/>
</dbReference>
<keyword evidence="2" id="KW-1185">Reference proteome</keyword>